<sequence>MCRPAEVGTPRAFLALIGLAAGLIVVLPSPAFAEEEHTVSGGRLDWGVRDSFVNYVSGPIAQGNVNLDEGLSTHSGAFRFHSAHGDYSGTGQLRISYQGSVHFTGHQQDDGSFELDLRLSNPTIDITDSGSKLYVDIDRPDGSFDQVAFAELGISSSATAGQSTTVSAQTVGVTLTTEGAESFAGFYHPGEELAPLSFTGDLTPIEPEPSAAEPTDDSTQQLVAGALDWGVRTTWREFITGDIAQGGWRVDHGAQDGGAVFRFEEARQRGVGEEILDQDGQGALAFSGEVSFYGNDIDLSISDPDITFNAHVGTLSALVDDQRLPLVTFSPDWDHTDGLLQLAEAETSLSEEAVEVFNGFYQAGEPMDPLSLSIPLEPGVQPTALPNLGSDPVEVSPAHQEDQPDSSVPTLPWLLAIAAIIVLGAGIALRFALRRRAAAANDQDRSHTEQSQIEPQSSSLSESDAETEEKPQPPTQTESASTTHPDKE</sequence>
<feature type="region of interest" description="Disordered" evidence="1">
    <location>
        <begin position="440"/>
        <end position="488"/>
    </location>
</feature>
<dbReference type="InterPro" id="IPR007331">
    <property type="entry name" value="Htaa"/>
</dbReference>
<feature type="compositionally biased region" description="Polar residues" evidence="1">
    <location>
        <begin position="449"/>
        <end position="462"/>
    </location>
</feature>
<proteinExistence type="predicted"/>
<evidence type="ECO:0000259" key="3">
    <source>
        <dbReference type="Pfam" id="PF04213"/>
    </source>
</evidence>
<organism evidence="4 5">
    <name type="scientific">Natronoglycomyces albus</name>
    <dbReference type="NCBI Taxonomy" id="2811108"/>
    <lineage>
        <taxon>Bacteria</taxon>
        <taxon>Bacillati</taxon>
        <taxon>Actinomycetota</taxon>
        <taxon>Actinomycetes</taxon>
        <taxon>Glycomycetales</taxon>
        <taxon>Glycomycetaceae</taxon>
        <taxon>Natronoglycomyces</taxon>
    </lineage>
</organism>
<feature type="domain" description="Htaa" evidence="3">
    <location>
        <begin position="42"/>
        <end position="199"/>
    </location>
</feature>
<keyword evidence="2" id="KW-1133">Transmembrane helix</keyword>
<dbReference type="Proteomes" id="UP000662939">
    <property type="component" value="Chromosome"/>
</dbReference>
<feature type="domain" description="Htaa" evidence="3">
    <location>
        <begin position="225"/>
        <end position="373"/>
    </location>
</feature>
<accession>A0A895XFP0</accession>
<protein>
    <submittedName>
        <fullName evidence="4">HtaA domain-containing protein</fullName>
    </submittedName>
</protein>
<dbReference type="Pfam" id="PF04213">
    <property type="entry name" value="HtaA"/>
    <property type="match status" value="2"/>
</dbReference>
<evidence type="ECO:0000313" key="5">
    <source>
        <dbReference type="Proteomes" id="UP000662939"/>
    </source>
</evidence>
<keyword evidence="2" id="KW-0472">Membrane</keyword>
<keyword evidence="5" id="KW-1185">Reference proteome</keyword>
<keyword evidence="2" id="KW-0812">Transmembrane</keyword>
<dbReference type="KEGG" id="nav:JQS30_09995"/>
<feature type="transmembrane region" description="Helical" evidence="2">
    <location>
        <begin position="413"/>
        <end position="433"/>
    </location>
</feature>
<dbReference type="AlphaFoldDB" id="A0A895XFP0"/>
<dbReference type="RefSeq" id="WP_213170143.1">
    <property type="nucleotide sequence ID" value="NZ_CP070496.1"/>
</dbReference>
<feature type="region of interest" description="Disordered" evidence="1">
    <location>
        <begin position="197"/>
        <end position="218"/>
    </location>
</feature>
<evidence type="ECO:0000313" key="4">
    <source>
        <dbReference type="EMBL" id="QSB04144.1"/>
    </source>
</evidence>
<evidence type="ECO:0000256" key="1">
    <source>
        <dbReference type="SAM" id="MobiDB-lite"/>
    </source>
</evidence>
<reference evidence="4" key="1">
    <citation type="submission" date="2021-02" db="EMBL/GenBank/DDBJ databases">
        <title>Natronoglycomyces albus gen. nov., sp. nov, a haloalkaliphilic actinobacterium from a soda solonchak soil.</title>
        <authorList>
            <person name="Sorokin D.Y."/>
            <person name="Khijniak T.V."/>
            <person name="Zakharycheva A.P."/>
            <person name="Boueva O.V."/>
            <person name="Ariskina E.V."/>
            <person name="Hahnke R.L."/>
            <person name="Bunk B."/>
            <person name="Sproer C."/>
            <person name="Schumann P."/>
            <person name="Evtushenko L.I."/>
            <person name="Kublanov I.V."/>
        </authorList>
    </citation>
    <scope>NUCLEOTIDE SEQUENCE</scope>
    <source>
        <strain evidence="4">DSM 106290</strain>
    </source>
</reference>
<name>A0A895XFP0_9ACTN</name>
<evidence type="ECO:0000256" key="2">
    <source>
        <dbReference type="SAM" id="Phobius"/>
    </source>
</evidence>
<feature type="compositionally biased region" description="Polar residues" evidence="1">
    <location>
        <begin position="475"/>
        <end position="488"/>
    </location>
</feature>
<feature type="region of interest" description="Disordered" evidence="1">
    <location>
        <begin position="372"/>
        <end position="407"/>
    </location>
</feature>
<gene>
    <name evidence="4" type="ORF">JQS30_09995</name>
</gene>
<dbReference type="EMBL" id="CP070496">
    <property type="protein sequence ID" value="QSB04144.1"/>
    <property type="molecule type" value="Genomic_DNA"/>
</dbReference>